<comment type="caution">
    <text evidence="1">The sequence shown here is derived from an EMBL/GenBank/DDBJ whole genome shotgun (WGS) entry which is preliminary data.</text>
</comment>
<feature type="non-terminal residue" evidence="1">
    <location>
        <position position="87"/>
    </location>
</feature>
<evidence type="ECO:0000313" key="1">
    <source>
        <dbReference type="EMBL" id="GAH39724.1"/>
    </source>
</evidence>
<dbReference type="AlphaFoldDB" id="X1GDN9"/>
<organism evidence="1">
    <name type="scientific">marine sediment metagenome</name>
    <dbReference type="NCBI Taxonomy" id="412755"/>
    <lineage>
        <taxon>unclassified sequences</taxon>
        <taxon>metagenomes</taxon>
        <taxon>ecological metagenomes</taxon>
    </lineage>
</organism>
<protein>
    <submittedName>
        <fullName evidence="1">Uncharacterized protein</fullName>
    </submittedName>
</protein>
<proteinExistence type="predicted"/>
<sequence>MFTASVFDSRYEGGDNIERNSRYNQNFICNLLGGKEWHVRKNNLFSLNGKFTVLGGKRYAPVDVEKSTARQFVIYDNSRIYQEQSPT</sequence>
<name>X1GDN9_9ZZZZ</name>
<reference evidence="1" key="1">
    <citation type="journal article" date="2014" name="Front. Microbiol.">
        <title>High frequency of phylogenetically diverse reductive dehalogenase-homologous genes in deep subseafloor sedimentary metagenomes.</title>
        <authorList>
            <person name="Kawai M."/>
            <person name="Futagami T."/>
            <person name="Toyoda A."/>
            <person name="Takaki Y."/>
            <person name="Nishi S."/>
            <person name="Hori S."/>
            <person name="Arai W."/>
            <person name="Tsubouchi T."/>
            <person name="Morono Y."/>
            <person name="Uchiyama I."/>
            <person name="Ito T."/>
            <person name="Fujiyama A."/>
            <person name="Inagaki F."/>
            <person name="Takami H."/>
        </authorList>
    </citation>
    <scope>NUCLEOTIDE SEQUENCE</scope>
    <source>
        <strain evidence="1">Expedition CK06-06</strain>
    </source>
</reference>
<dbReference type="EMBL" id="BARU01015052">
    <property type="protein sequence ID" value="GAH39724.1"/>
    <property type="molecule type" value="Genomic_DNA"/>
</dbReference>
<gene>
    <name evidence="1" type="ORF">S03H2_26156</name>
</gene>
<accession>X1GDN9</accession>